<comment type="function">
    <text evidence="8 11">IGPS catalyzes the conversion of PRFAR and glutamine to IGP, AICAR and glutamate. The HisH subunit catalyzes the hydrolysis of glutamine to glutamate and ammonia as part of the synthesis of IGP and AICAR. The resulting ammonia molecule is channeled to the active site of HisF.</text>
</comment>
<organism evidence="14 15">
    <name type="scientific">Tessaracoccus rhinocerotis</name>
    <dbReference type="NCBI Taxonomy" id="1689449"/>
    <lineage>
        <taxon>Bacteria</taxon>
        <taxon>Bacillati</taxon>
        <taxon>Actinomycetota</taxon>
        <taxon>Actinomycetes</taxon>
        <taxon>Propionibacteriales</taxon>
        <taxon>Propionibacteriaceae</taxon>
        <taxon>Tessaracoccus</taxon>
    </lineage>
</organism>
<protein>
    <recommendedName>
        <fullName evidence="11">Imidazole glycerol phosphate synthase subunit HisH</fullName>
        <ecNumber evidence="11">4.3.2.10</ecNumber>
    </recommendedName>
    <alternativeName>
        <fullName evidence="11">IGP synthase glutaminase subunit</fullName>
        <ecNumber evidence="11">3.5.1.2</ecNumber>
    </alternativeName>
    <alternativeName>
        <fullName evidence="11">IGP synthase subunit HisH</fullName>
    </alternativeName>
    <alternativeName>
        <fullName evidence="11">ImGP synthase subunit HisH</fullName>
        <shortName evidence="11">IGPS subunit HisH</shortName>
    </alternativeName>
</protein>
<feature type="domain" description="Glutamine amidotransferase" evidence="13">
    <location>
        <begin position="9"/>
        <end position="202"/>
    </location>
</feature>
<comment type="catalytic activity">
    <reaction evidence="9 11">
        <text>5-[(5-phospho-1-deoxy-D-ribulos-1-ylimino)methylamino]-1-(5-phospho-beta-D-ribosyl)imidazole-4-carboxamide + L-glutamine = D-erythro-1-(imidazol-4-yl)glycerol 3-phosphate + 5-amino-1-(5-phospho-beta-D-ribosyl)imidazole-4-carboxamide + L-glutamate + H(+)</text>
        <dbReference type="Rhea" id="RHEA:24793"/>
        <dbReference type="ChEBI" id="CHEBI:15378"/>
        <dbReference type="ChEBI" id="CHEBI:29985"/>
        <dbReference type="ChEBI" id="CHEBI:58278"/>
        <dbReference type="ChEBI" id="CHEBI:58359"/>
        <dbReference type="ChEBI" id="CHEBI:58475"/>
        <dbReference type="ChEBI" id="CHEBI:58525"/>
        <dbReference type="EC" id="4.3.2.10"/>
    </reaction>
</comment>
<dbReference type="CDD" id="cd01748">
    <property type="entry name" value="GATase1_IGP_Synthase"/>
    <property type="match status" value="1"/>
</dbReference>
<feature type="active site" evidence="11 12">
    <location>
        <position position="186"/>
    </location>
</feature>
<evidence type="ECO:0000256" key="9">
    <source>
        <dbReference type="ARBA" id="ARBA00047838"/>
    </source>
</evidence>
<evidence type="ECO:0000256" key="11">
    <source>
        <dbReference type="HAMAP-Rule" id="MF_00278"/>
    </source>
</evidence>
<feature type="active site" evidence="11 12">
    <location>
        <position position="188"/>
    </location>
</feature>
<dbReference type="GO" id="GO:0000105">
    <property type="term" value="P:L-histidine biosynthetic process"/>
    <property type="evidence" value="ECO:0007669"/>
    <property type="project" value="UniProtKB-UniRule"/>
</dbReference>
<dbReference type="HAMAP" id="MF_00278">
    <property type="entry name" value="HisH"/>
    <property type="match status" value="1"/>
</dbReference>
<keyword evidence="15" id="KW-1185">Reference proteome</keyword>
<dbReference type="EC" id="4.3.2.10" evidence="11"/>
<keyword evidence="4 11" id="KW-0378">Hydrolase</keyword>
<evidence type="ECO:0000259" key="13">
    <source>
        <dbReference type="Pfam" id="PF00117"/>
    </source>
</evidence>
<dbReference type="SUPFAM" id="SSF52317">
    <property type="entry name" value="Class I glutamine amidotransferase-like"/>
    <property type="match status" value="1"/>
</dbReference>
<dbReference type="NCBIfam" id="TIGR01855">
    <property type="entry name" value="IMP_synth_hisH"/>
    <property type="match status" value="1"/>
</dbReference>
<evidence type="ECO:0000256" key="5">
    <source>
        <dbReference type="ARBA" id="ARBA00022962"/>
    </source>
</evidence>
<dbReference type="PANTHER" id="PTHR42701:SF1">
    <property type="entry name" value="IMIDAZOLE GLYCEROL PHOSPHATE SYNTHASE SUBUNIT HISH"/>
    <property type="match status" value="1"/>
</dbReference>
<dbReference type="EMBL" id="VKKG01000005">
    <property type="protein sequence ID" value="TRY17527.1"/>
    <property type="molecule type" value="Genomic_DNA"/>
</dbReference>
<evidence type="ECO:0000256" key="4">
    <source>
        <dbReference type="ARBA" id="ARBA00022801"/>
    </source>
</evidence>
<keyword evidence="5 11" id="KW-0315">Glutamine amidotransferase</keyword>
<evidence type="ECO:0000256" key="2">
    <source>
        <dbReference type="ARBA" id="ARBA00011152"/>
    </source>
</evidence>
<evidence type="ECO:0000256" key="3">
    <source>
        <dbReference type="ARBA" id="ARBA00022605"/>
    </source>
</evidence>
<dbReference type="GO" id="GO:0005737">
    <property type="term" value="C:cytoplasm"/>
    <property type="evidence" value="ECO:0007669"/>
    <property type="project" value="UniProtKB-SubCell"/>
</dbReference>
<keyword evidence="3 11" id="KW-0028">Amino-acid biosynthesis</keyword>
<evidence type="ECO:0000256" key="1">
    <source>
        <dbReference type="ARBA" id="ARBA00005091"/>
    </source>
</evidence>
<dbReference type="InterPro" id="IPR010139">
    <property type="entry name" value="Imidazole-glycPsynth_HisH"/>
</dbReference>
<feature type="active site" description="Nucleophile" evidence="11 12">
    <location>
        <position position="84"/>
    </location>
</feature>
<evidence type="ECO:0000313" key="15">
    <source>
        <dbReference type="Proteomes" id="UP000317638"/>
    </source>
</evidence>
<dbReference type="GO" id="GO:0004359">
    <property type="term" value="F:glutaminase activity"/>
    <property type="evidence" value="ECO:0007669"/>
    <property type="project" value="UniProtKB-EC"/>
</dbReference>
<evidence type="ECO:0000313" key="14">
    <source>
        <dbReference type="EMBL" id="TRY17527.1"/>
    </source>
</evidence>
<dbReference type="GO" id="GO:0000107">
    <property type="term" value="F:imidazoleglycerol-phosphate synthase activity"/>
    <property type="evidence" value="ECO:0007669"/>
    <property type="project" value="UniProtKB-UniRule"/>
</dbReference>
<reference evidence="14 15" key="1">
    <citation type="submission" date="2019-07" db="EMBL/GenBank/DDBJ databases">
        <authorList>
            <person name="Zhou L.-Y."/>
        </authorList>
    </citation>
    <scope>NUCLEOTIDE SEQUENCE [LARGE SCALE GENOMIC DNA]</scope>
    <source>
        <strain evidence="14 15">YIM 101269</strain>
    </source>
</reference>
<dbReference type="AlphaFoldDB" id="A0A553JYL4"/>
<sequence>MNGPRRVGLLDYGSGNLHSAAQALRAAGAAVVVTSEHDVLLRQDALVVPGVGAFAACITGLEAVGGRELVADWVSSGRPLLGICVGHQVFFERGTEHGVDTAGLGLYPGTVEQLPVRRLPHMGWNTVEVPPDSRLFDGLAGERFYFVHSYAALAAPPDALATTARHEDQEFVAALERDNVASTQFHPEKSGAAGARLLRNWLAS</sequence>
<comment type="subcellular location">
    <subcellularLocation>
        <location evidence="11">Cytoplasm</location>
    </subcellularLocation>
</comment>
<dbReference type="EC" id="3.5.1.2" evidence="11"/>
<evidence type="ECO:0000256" key="6">
    <source>
        <dbReference type="ARBA" id="ARBA00023102"/>
    </source>
</evidence>
<keyword evidence="7 11" id="KW-0456">Lyase</keyword>
<dbReference type="PROSITE" id="PS51273">
    <property type="entry name" value="GATASE_TYPE_1"/>
    <property type="match status" value="1"/>
</dbReference>
<comment type="pathway">
    <text evidence="1 11">Amino-acid biosynthesis; L-histidine biosynthesis; L-histidine from 5-phospho-alpha-D-ribose 1-diphosphate: step 5/9.</text>
</comment>
<dbReference type="Gene3D" id="3.40.50.880">
    <property type="match status" value="1"/>
</dbReference>
<comment type="catalytic activity">
    <reaction evidence="10 11">
        <text>L-glutamine + H2O = L-glutamate + NH4(+)</text>
        <dbReference type="Rhea" id="RHEA:15889"/>
        <dbReference type="ChEBI" id="CHEBI:15377"/>
        <dbReference type="ChEBI" id="CHEBI:28938"/>
        <dbReference type="ChEBI" id="CHEBI:29985"/>
        <dbReference type="ChEBI" id="CHEBI:58359"/>
        <dbReference type="EC" id="3.5.1.2"/>
    </reaction>
</comment>
<comment type="subunit">
    <text evidence="2 11">Heterodimer of HisH and HisF.</text>
</comment>
<name>A0A553JYL4_9ACTN</name>
<proteinExistence type="inferred from homology"/>
<dbReference type="PANTHER" id="PTHR42701">
    <property type="entry name" value="IMIDAZOLE GLYCEROL PHOSPHATE SYNTHASE SUBUNIT HISH"/>
    <property type="match status" value="1"/>
</dbReference>
<dbReference type="InterPro" id="IPR029062">
    <property type="entry name" value="Class_I_gatase-like"/>
</dbReference>
<keyword evidence="6 11" id="KW-0368">Histidine biosynthesis</keyword>
<dbReference type="InterPro" id="IPR017926">
    <property type="entry name" value="GATASE"/>
</dbReference>
<keyword evidence="11" id="KW-0963">Cytoplasm</keyword>
<dbReference type="RefSeq" id="WP_143938991.1">
    <property type="nucleotide sequence ID" value="NZ_VKKG01000005.1"/>
</dbReference>
<dbReference type="Proteomes" id="UP000317638">
    <property type="component" value="Unassembled WGS sequence"/>
</dbReference>
<dbReference type="Pfam" id="PF00117">
    <property type="entry name" value="GATase"/>
    <property type="match status" value="1"/>
</dbReference>
<evidence type="ECO:0000256" key="12">
    <source>
        <dbReference type="PIRSR" id="PIRSR000495-1"/>
    </source>
</evidence>
<comment type="caution">
    <text evidence="14">The sequence shown here is derived from an EMBL/GenBank/DDBJ whole genome shotgun (WGS) entry which is preliminary data.</text>
</comment>
<evidence type="ECO:0000256" key="8">
    <source>
        <dbReference type="ARBA" id="ARBA00025299"/>
    </source>
</evidence>
<dbReference type="OrthoDB" id="9807137at2"/>
<dbReference type="PIRSF" id="PIRSF000495">
    <property type="entry name" value="Amidotransf_hisH"/>
    <property type="match status" value="1"/>
</dbReference>
<accession>A0A553JYL4</accession>
<evidence type="ECO:0000256" key="10">
    <source>
        <dbReference type="ARBA" id="ARBA00049534"/>
    </source>
</evidence>
<gene>
    <name evidence="11 14" type="primary">hisH</name>
    <name evidence="14" type="ORF">FOJ82_12660</name>
</gene>
<evidence type="ECO:0000256" key="7">
    <source>
        <dbReference type="ARBA" id="ARBA00023239"/>
    </source>
</evidence>
<dbReference type="UniPathway" id="UPA00031">
    <property type="reaction ID" value="UER00010"/>
</dbReference>
<dbReference type="GO" id="GO:0016829">
    <property type="term" value="F:lyase activity"/>
    <property type="evidence" value="ECO:0007669"/>
    <property type="project" value="UniProtKB-KW"/>
</dbReference>